<dbReference type="PANTHER" id="PTHR34980">
    <property type="entry name" value="INNER MEMBRANE PROTEIN-RELATED-RELATED"/>
    <property type="match status" value="1"/>
</dbReference>
<gene>
    <name evidence="3" type="ORF">GCM10009422_09990</name>
</gene>
<feature type="region of interest" description="Disordered" evidence="1">
    <location>
        <begin position="159"/>
        <end position="182"/>
    </location>
</feature>
<proteinExistence type="predicted"/>
<keyword evidence="4" id="KW-1185">Reference proteome</keyword>
<dbReference type="InterPro" id="IPR008523">
    <property type="entry name" value="DUF805"/>
</dbReference>
<organism evidence="3 4">
    <name type="scientific">Brevundimonas kwangchunensis</name>
    <dbReference type="NCBI Taxonomy" id="322163"/>
    <lineage>
        <taxon>Bacteria</taxon>
        <taxon>Pseudomonadati</taxon>
        <taxon>Pseudomonadota</taxon>
        <taxon>Alphaproteobacteria</taxon>
        <taxon>Caulobacterales</taxon>
        <taxon>Caulobacteraceae</taxon>
        <taxon>Brevundimonas</taxon>
    </lineage>
</organism>
<feature type="transmembrane region" description="Helical" evidence="2">
    <location>
        <begin position="56"/>
        <end position="78"/>
    </location>
</feature>
<dbReference type="Pfam" id="PF05656">
    <property type="entry name" value="DUF805"/>
    <property type="match status" value="1"/>
</dbReference>
<accession>A0ABP3RT60</accession>
<feature type="transmembrane region" description="Helical" evidence="2">
    <location>
        <begin position="90"/>
        <end position="117"/>
    </location>
</feature>
<dbReference type="Proteomes" id="UP001501352">
    <property type="component" value="Unassembled WGS sequence"/>
</dbReference>
<dbReference type="RefSeq" id="WP_343791319.1">
    <property type="nucleotide sequence ID" value="NZ_BAAAGA010000002.1"/>
</dbReference>
<reference evidence="4" key="1">
    <citation type="journal article" date="2019" name="Int. J. Syst. Evol. Microbiol.">
        <title>The Global Catalogue of Microorganisms (GCM) 10K type strain sequencing project: providing services to taxonomists for standard genome sequencing and annotation.</title>
        <authorList>
            <consortium name="The Broad Institute Genomics Platform"/>
            <consortium name="The Broad Institute Genome Sequencing Center for Infectious Disease"/>
            <person name="Wu L."/>
            <person name="Ma J."/>
        </authorList>
    </citation>
    <scope>NUCLEOTIDE SEQUENCE [LARGE SCALE GENOMIC DNA]</scope>
    <source>
        <strain evidence="4">JCM 12928</strain>
    </source>
</reference>
<name>A0ABP3RT60_9CAUL</name>
<dbReference type="PANTHER" id="PTHR34980:SF2">
    <property type="entry name" value="INNER MEMBRANE PROTEIN YHAH-RELATED"/>
    <property type="match status" value="1"/>
</dbReference>
<feature type="transmembrane region" description="Helical" evidence="2">
    <location>
        <begin position="129"/>
        <end position="153"/>
    </location>
</feature>
<keyword evidence="2" id="KW-0812">Transmembrane</keyword>
<dbReference type="EMBL" id="BAAAGA010000002">
    <property type="protein sequence ID" value="GAA0616873.1"/>
    <property type="molecule type" value="Genomic_DNA"/>
</dbReference>
<feature type="region of interest" description="Disordered" evidence="1">
    <location>
        <begin position="203"/>
        <end position="252"/>
    </location>
</feature>
<evidence type="ECO:0008006" key="5">
    <source>
        <dbReference type="Google" id="ProtNLM"/>
    </source>
</evidence>
<evidence type="ECO:0000313" key="4">
    <source>
        <dbReference type="Proteomes" id="UP001501352"/>
    </source>
</evidence>
<keyword evidence="2" id="KW-1133">Transmembrane helix</keyword>
<feature type="compositionally biased region" description="Basic and acidic residues" evidence="1">
    <location>
        <begin position="164"/>
        <end position="182"/>
    </location>
</feature>
<comment type="caution">
    <text evidence="3">The sequence shown here is derived from an EMBL/GenBank/DDBJ whole genome shotgun (WGS) entry which is preliminary data.</text>
</comment>
<sequence length="252" mass="26731">MLMFRPLIRYAVFTGRASRSEYWLFMLFYSVVTGGSLGMSIAAFGNPDASAALKGFSTWFGIFCLIVVALCLPTYAVLVRRLHDIGKSGWWILLVAPGALSPILMSQTLAGAVAAGAGDGAGGAAIVQAFAQMGLIMAVGGLCNLILFIMTLLPGTKGPNRFGPDPRDPDATDGGSRRGLYDDDHMDAAIAAAKREREGEYKPIFDFGPDAAPAPVRSEQAPPVETPRAVDWGRPAWDPGIAPSRPFGRRGA</sequence>
<evidence type="ECO:0000313" key="3">
    <source>
        <dbReference type="EMBL" id="GAA0616873.1"/>
    </source>
</evidence>
<protein>
    <recommendedName>
        <fullName evidence="5">DUF805 domain-containing protein</fullName>
    </recommendedName>
</protein>
<feature type="transmembrane region" description="Helical" evidence="2">
    <location>
        <begin position="21"/>
        <end position="44"/>
    </location>
</feature>
<keyword evidence="2" id="KW-0472">Membrane</keyword>
<evidence type="ECO:0000256" key="1">
    <source>
        <dbReference type="SAM" id="MobiDB-lite"/>
    </source>
</evidence>
<evidence type="ECO:0000256" key="2">
    <source>
        <dbReference type="SAM" id="Phobius"/>
    </source>
</evidence>